<organism evidence="1 2">
    <name type="scientific">Racocetra persica</name>
    <dbReference type="NCBI Taxonomy" id="160502"/>
    <lineage>
        <taxon>Eukaryota</taxon>
        <taxon>Fungi</taxon>
        <taxon>Fungi incertae sedis</taxon>
        <taxon>Mucoromycota</taxon>
        <taxon>Glomeromycotina</taxon>
        <taxon>Glomeromycetes</taxon>
        <taxon>Diversisporales</taxon>
        <taxon>Gigasporaceae</taxon>
        <taxon>Racocetra</taxon>
    </lineage>
</organism>
<evidence type="ECO:0000313" key="2">
    <source>
        <dbReference type="Proteomes" id="UP000789920"/>
    </source>
</evidence>
<sequence length="224" mass="24112">MTNLLVKLSLFFLVITIPFYVSAYPTGAGTCNVDEMATKGHGPSKIQGFGGYSISTSKQGQSLNIKISGPSSSTSVKGVLIYTIDSNGKDTGSFTIPTGYKNCQGQNTLTHTNANSKSLPLTYTWTPSGTSGNVTVRGIVVQDFSNWVKLQEINFDSSSGTFSSSNNTNFQSGSGSDSGVGSWFKNYLLFIILMIITVILYIVGSVTETMLKNQRSKAKIYRNN</sequence>
<keyword evidence="2" id="KW-1185">Reference proteome</keyword>
<dbReference type="EMBL" id="CAJVQC010006080">
    <property type="protein sequence ID" value="CAG8562589.1"/>
    <property type="molecule type" value="Genomic_DNA"/>
</dbReference>
<evidence type="ECO:0000313" key="1">
    <source>
        <dbReference type="EMBL" id="CAG8562589.1"/>
    </source>
</evidence>
<reference evidence="1" key="1">
    <citation type="submission" date="2021-06" db="EMBL/GenBank/DDBJ databases">
        <authorList>
            <person name="Kallberg Y."/>
            <person name="Tangrot J."/>
            <person name="Rosling A."/>
        </authorList>
    </citation>
    <scope>NUCLEOTIDE SEQUENCE</scope>
    <source>
        <strain evidence="1">MA461A</strain>
    </source>
</reference>
<accession>A0ACA9M432</accession>
<name>A0ACA9M432_9GLOM</name>
<proteinExistence type="predicted"/>
<comment type="caution">
    <text evidence="1">The sequence shown here is derived from an EMBL/GenBank/DDBJ whole genome shotgun (WGS) entry which is preliminary data.</text>
</comment>
<gene>
    <name evidence="1" type="ORF">RPERSI_LOCUS4428</name>
</gene>
<dbReference type="Proteomes" id="UP000789920">
    <property type="component" value="Unassembled WGS sequence"/>
</dbReference>
<protein>
    <submittedName>
        <fullName evidence="1">5309_t:CDS:1</fullName>
    </submittedName>
</protein>